<proteinExistence type="predicted"/>
<name>A0A1Y2ADK9_9FUNG</name>
<dbReference type="AlphaFoldDB" id="A0A1Y2ADK9"/>
<keyword evidence="1" id="KW-1133">Transmembrane helix</keyword>
<comment type="caution">
    <text evidence="2">The sequence shown here is derived from an EMBL/GenBank/DDBJ whole genome shotgun (WGS) entry which is preliminary data.</text>
</comment>
<reference evidence="2 3" key="1">
    <citation type="submission" date="2016-08" db="EMBL/GenBank/DDBJ databases">
        <title>A Parts List for Fungal Cellulosomes Revealed by Comparative Genomics.</title>
        <authorList>
            <consortium name="DOE Joint Genome Institute"/>
            <person name="Haitjema C.H."/>
            <person name="Gilmore S.P."/>
            <person name="Henske J.K."/>
            <person name="Solomon K.V."/>
            <person name="De Groot R."/>
            <person name="Kuo A."/>
            <person name="Mondo S.J."/>
            <person name="Salamov A.A."/>
            <person name="Labutti K."/>
            <person name="Zhao Z."/>
            <person name="Chiniquy J."/>
            <person name="Barry K."/>
            <person name="Brewer H.M."/>
            <person name="Purvine S.O."/>
            <person name="Wright A.T."/>
            <person name="Boxma B."/>
            <person name="Van Alen T."/>
            <person name="Hackstein J.H."/>
            <person name="Baker S.E."/>
            <person name="Grigoriev I.V."/>
            <person name="O'Malley M.A."/>
        </authorList>
    </citation>
    <scope>NUCLEOTIDE SEQUENCE [LARGE SCALE GENOMIC DNA]</scope>
    <source>
        <strain evidence="2 3">G1</strain>
    </source>
</reference>
<dbReference type="Proteomes" id="UP000193920">
    <property type="component" value="Unassembled WGS sequence"/>
</dbReference>
<keyword evidence="3" id="KW-1185">Reference proteome</keyword>
<accession>A0A1Y2ADK9</accession>
<dbReference type="EMBL" id="MCOG01000283">
    <property type="protein sequence ID" value="ORY20649.1"/>
    <property type="molecule type" value="Genomic_DNA"/>
</dbReference>
<protein>
    <submittedName>
        <fullName evidence="2">Uncharacterized protein</fullName>
    </submittedName>
</protein>
<keyword evidence="1" id="KW-0812">Transmembrane</keyword>
<keyword evidence="1" id="KW-0472">Membrane</keyword>
<feature type="transmembrane region" description="Helical" evidence="1">
    <location>
        <begin position="181"/>
        <end position="199"/>
    </location>
</feature>
<sequence>MIKFVNNTTKTKKCQELYEKIDSLPGCQDIGEIKGFYQEIFSTYGAIAKLICTKDENGKLCPMSKIISEGSNVKLDKEGKEAPFAFDDLETESIPSLDDQLLKDTCKSEICINATREYINHIKKGNPLTNTISRLGGISGNKTLGEEINNEFDKIFKEAIDSLDAKNCTVLIQYKSGANSVGIKLSTTLLAIAGLLYYLF</sequence>
<organism evidence="2 3">
    <name type="scientific">Neocallimastix californiae</name>
    <dbReference type="NCBI Taxonomy" id="1754190"/>
    <lineage>
        <taxon>Eukaryota</taxon>
        <taxon>Fungi</taxon>
        <taxon>Fungi incertae sedis</taxon>
        <taxon>Chytridiomycota</taxon>
        <taxon>Chytridiomycota incertae sedis</taxon>
        <taxon>Neocallimastigomycetes</taxon>
        <taxon>Neocallimastigales</taxon>
        <taxon>Neocallimastigaceae</taxon>
        <taxon>Neocallimastix</taxon>
    </lineage>
</organism>
<evidence type="ECO:0000313" key="3">
    <source>
        <dbReference type="Proteomes" id="UP000193920"/>
    </source>
</evidence>
<evidence type="ECO:0000313" key="2">
    <source>
        <dbReference type="EMBL" id="ORY20649.1"/>
    </source>
</evidence>
<dbReference type="OrthoDB" id="10663813at2759"/>
<evidence type="ECO:0000256" key="1">
    <source>
        <dbReference type="SAM" id="Phobius"/>
    </source>
</evidence>
<gene>
    <name evidence="2" type="ORF">LY90DRAFT_707773</name>
</gene>